<dbReference type="SUPFAM" id="SSF53335">
    <property type="entry name" value="S-adenosyl-L-methionine-dependent methyltransferases"/>
    <property type="match status" value="1"/>
</dbReference>
<dbReference type="Gene3D" id="3.40.50.150">
    <property type="entry name" value="Vaccinia Virus protein VP39"/>
    <property type="match status" value="1"/>
</dbReference>
<sequence length="124" mass="13779">MACCYVAEFESFQELAKEFPNSTFTGSDITNVFADFMANAPPNCTFLEADTAKGLPFDDNTFDFVFERANMTCFSNAVWPAVLRELIRVTKPGGYIELVEGCLPKNAGPALTQHVDWCTYHSPC</sequence>
<evidence type="ECO:0000313" key="3">
    <source>
        <dbReference type="Proteomes" id="UP000274822"/>
    </source>
</evidence>
<accession>A0A433QJN7</accession>
<dbReference type="AlphaFoldDB" id="A0A433QJN7"/>
<evidence type="ECO:0000259" key="1">
    <source>
        <dbReference type="Pfam" id="PF13649"/>
    </source>
</evidence>
<evidence type="ECO:0000313" key="2">
    <source>
        <dbReference type="EMBL" id="RUS29989.1"/>
    </source>
</evidence>
<dbReference type="EMBL" id="RBNJ01004434">
    <property type="protein sequence ID" value="RUS29989.1"/>
    <property type="molecule type" value="Genomic_DNA"/>
</dbReference>
<protein>
    <recommendedName>
        <fullName evidence="1">Methyltransferase domain-containing protein</fullName>
    </recommendedName>
</protein>
<dbReference type="CDD" id="cd02440">
    <property type="entry name" value="AdoMet_MTases"/>
    <property type="match status" value="1"/>
</dbReference>
<dbReference type="InterPro" id="IPR029063">
    <property type="entry name" value="SAM-dependent_MTases_sf"/>
</dbReference>
<comment type="caution">
    <text evidence="2">The sequence shown here is derived from an EMBL/GenBank/DDBJ whole genome shotgun (WGS) entry which is preliminary data.</text>
</comment>
<feature type="domain" description="Methyltransferase" evidence="1">
    <location>
        <begin position="13"/>
        <end position="94"/>
    </location>
</feature>
<dbReference type="Pfam" id="PF13649">
    <property type="entry name" value="Methyltransf_25"/>
    <property type="match status" value="1"/>
</dbReference>
<proteinExistence type="predicted"/>
<name>A0A433QJN7_9FUNG</name>
<dbReference type="Proteomes" id="UP000274822">
    <property type="component" value="Unassembled WGS sequence"/>
</dbReference>
<organism evidence="2 3">
    <name type="scientific">Jimgerdemannia flammicorona</name>
    <dbReference type="NCBI Taxonomy" id="994334"/>
    <lineage>
        <taxon>Eukaryota</taxon>
        <taxon>Fungi</taxon>
        <taxon>Fungi incertae sedis</taxon>
        <taxon>Mucoromycota</taxon>
        <taxon>Mucoromycotina</taxon>
        <taxon>Endogonomycetes</taxon>
        <taxon>Endogonales</taxon>
        <taxon>Endogonaceae</taxon>
        <taxon>Jimgerdemannia</taxon>
    </lineage>
</organism>
<gene>
    <name evidence="2" type="ORF">BC938DRAFT_479985</name>
</gene>
<keyword evidence="3" id="KW-1185">Reference proteome</keyword>
<reference evidence="2 3" key="1">
    <citation type="journal article" date="2018" name="New Phytol.">
        <title>Phylogenomics of Endogonaceae and evolution of mycorrhizas within Mucoromycota.</title>
        <authorList>
            <person name="Chang Y."/>
            <person name="Desiro A."/>
            <person name="Na H."/>
            <person name="Sandor L."/>
            <person name="Lipzen A."/>
            <person name="Clum A."/>
            <person name="Barry K."/>
            <person name="Grigoriev I.V."/>
            <person name="Martin F.M."/>
            <person name="Stajich J.E."/>
            <person name="Smith M.E."/>
            <person name="Bonito G."/>
            <person name="Spatafora J.W."/>
        </authorList>
    </citation>
    <scope>NUCLEOTIDE SEQUENCE [LARGE SCALE GENOMIC DNA]</scope>
    <source>
        <strain evidence="2 3">AD002</strain>
    </source>
</reference>
<dbReference type="InterPro" id="IPR041698">
    <property type="entry name" value="Methyltransf_25"/>
</dbReference>